<evidence type="ECO:0000313" key="4">
    <source>
        <dbReference type="Proteomes" id="UP000214646"/>
    </source>
</evidence>
<dbReference type="PANTHER" id="PTHR38593">
    <property type="entry name" value="BLR2558 PROTEIN"/>
    <property type="match status" value="1"/>
</dbReference>
<dbReference type="InterPro" id="IPR025419">
    <property type="entry name" value="DUF4142"/>
</dbReference>
<evidence type="ECO:0000313" key="3">
    <source>
        <dbReference type="EMBL" id="OWK34772.1"/>
    </source>
</evidence>
<feature type="domain" description="DUF4142" evidence="2">
    <location>
        <begin position="37"/>
        <end position="172"/>
    </location>
</feature>
<feature type="chain" id="PRO_5012488596" evidence="1">
    <location>
        <begin position="28"/>
        <end position="178"/>
    </location>
</feature>
<dbReference type="Gene3D" id="1.20.1260.10">
    <property type="match status" value="1"/>
</dbReference>
<dbReference type="RefSeq" id="WP_161968047.1">
    <property type="nucleotide sequence ID" value="NZ_NIDE01000019.1"/>
</dbReference>
<dbReference type="Pfam" id="PF13628">
    <property type="entry name" value="DUF4142"/>
    <property type="match status" value="1"/>
</dbReference>
<comment type="caution">
    <text evidence="3">The sequence shown here is derived from an EMBL/GenBank/DDBJ whole genome shotgun (WGS) entry which is preliminary data.</text>
</comment>
<proteinExistence type="predicted"/>
<sequence>MHRHLYRLLGTSMLAMTVAVFTGRASAADDDKDAPFDDAKFVRHAAIGSMFEIKVGEVAQKKTANDQVRMFGARLVEDHAKVGNDLKAVAQSLNVQLPDQLDEKHQKHLDQFANYKGNNFDREFVDAMVKDHEHDIAAFRRASKEAKNDQLRTFATKTLPTLEEHLRIAKELQNTVKK</sequence>
<evidence type="ECO:0000256" key="1">
    <source>
        <dbReference type="SAM" id="SignalP"/>
    </source>
</evidence>
<reference evidence="4" key="1">
    <citation type="submission" date="2017-06" db="EMBL/GenBank/DDBJ databases">
        <title>Genome analysis of Fimbriiglobus ruber SP5, the first member of the order Planctomycetales with confirmed chitinolytic capability.</title>
        <authorList>
            <person name="Ravin N.V."/>
            <person name="Rakitin A.L."/>
            <person name="Ivanova A.A."/>
            <person name="Beletsky A.V."/>
            <person name="Kulichevskaya I.S."/>
            <person name="Mardanov A.V."/>
            <person name="Dedysh S.N."/>
        </authorList>
    </citation>
    <scope>NUCLEOTIDE SEQUENCE [LARGE SCALE GENOMIC DNA]</scope>
    <source>
        <strain evidence="4">SP5</strain>
    </source>
</reference>
<dbReference type="OrthoDB" id="883203at2"/>
<organism evidence="3 4">
    <name type="scientific">Fimbriiglobus ruber</name>
    <dbReference type="NCBI Taxonomy" id="1908690"/>
    <lineage>
        <taxon>Bacteria</taxon>
        <taxon>Pseudomonadati</taxon>
        <taxon>Planctomycetota</taxon>
        <taxon>Planctomycetia</taxon>
        <taxon>Gemmatales</taxon>
        <taxon>Gemmataceae</taxon>
        <taxon>Fimbriiglobus</taxon>
    </lineage>
</organism>
<dbReference type="InterPro" id="IPR012347">
    <property type="entry name" value="Ferritin-like"/>
</dbReference>
<gene>
    <name evidence="3" type="ORF">FRUB_09614</name>
</gene>
<name>A0A225CZT9_9BACT</name>
<dbReference type="EMBL" id="NIDE01000019">
    <property type="protein sequence ID" value="OWK34772.1"/>
    <property type="molecule type" value="Genomic_DNA"/>
</dbReference>
<keyword evidence="1" id="KW-0732">Signal</keyword>
<dbReference type="AlphaFoldDB" id="A0A225CZT9"/>
<feature type="signal peptide" evidence="1">
    <location>
        <begin position="1"/>
        <end position="27"/>
    </location>
</feature>
<keyword evidence="4" id="KW-1185">Reference proteome</keyword>
<protein>
    <submittedName>
        <fullName evidence="3">Putative exported protein</fullName>
    </submittedName>
</protein>
<dbReference type="Proteomes" id="UP000214646">
    <property type="component" value="Unassembled WGS sequence"/>
</dbReference>
<dbReference type="PANTHER" id="PTHR38593:SF1">
    <property type="entry name" value="BLR2558 PROTEIN"/>
    <property type="match status" value="1"/>
</dbReference>
<evidence type="ECO:0000259" key="2">
    <source>
        <dbReference type="Pfam" id="PF13628"/>
    </source>
</evidence>
<accession>A0A225CZT9</accession>